<name>A0ABY4E2A7_9NEIS</name>
<organism evidence="1 2">
    <name type="scientific">Vitreoscilla massiliensis</name>
    <dbReference type="NCBI Taxonomy" id="1689272"/>
    <lineage>
        <taxon>Bacteria</taxon>
        <taxon>Pseudomonadati</taxon>
        <taxon>Pseudomonadota</taxon>
        <taxon>Betaproteobacteria</taxon>
        <taxon>Neisseriales</taxon>
        <taxon>Neisseriaceae</taxon>
        <taxon>Vitreoscilla</taxon>
    </lineage>
</organism>
<dbReference type="InterPro" id="IPR025395">
    <property type="entry name" value="Phage_tail_terminator-like"/>
</dbReference>
<dbReference type="Proteomes" id="UP000832011">
    <property type="component" value="Chromosome"/>
</dbReference>
<evidence type="ECO:0000313" key="2">
    <source>
        <dbReference type="Proteomes" id="UP000832011"/>
    </source>
</evidence>
<dbReference type="Gene3D" id="3.30.2000.20">
    <property type="match status" value="1"/>
</dbReference>
<reference evidence="1 2" key="1">
    <citation type="journal article" date="2022" name="Res Sq">
        <title>Evolution of multicellular longitudinally dividing oral cavity symbionts (Neisseriaceae).</title>
        <authorList>
            <person name="Nyongesa S."/>
            <person name="Weber P."/>
            <person name="Bernet E."/>
            <person name="Pullido F."/>
            <person name="Nieckarz M."/>
            <person name="Delaby M."/>
            <person name="Nieves C."/>
            <person name="Viehboeck T."/>
            <person name="Krause N."/>
            <person name="Rivera-Millot A."/>
            <person name="Nakamura A."/>
            <person name="Vischer N."/>
            <person name="VanNieuwenhze M."/>
            <person name="Brun Y."/>
            <person name="Cava F."/>
            <person name="Bulgheresi S."/>
            <person name="Veyrier F."/>
        </authorList>
    </citation>
    <scope>NUCLEOTIDE SEQUENCE [LARGE SCALE GENOMIC DNA]</scope>
    <source>
        <strain evidence="1 2">SN4</strain>
    </source>
</reference>
<accession>A0ABY4E2A7</accession>
<protein>
    <submittedName>
        <fullName evidence="1">DUF4128 domain-containing protein</fullName>
    </submittedName>
</protein>
<gene>
    <name evidence="1" type="ORF">LVJ82_00580</name>
</gene>
<dbReference type="Pfam" id="PF13554">
    <property type="entry name" value="Phage_tail_terminator_5"/>
    <property type="match status" value="1"/>
</dbReference>
<dbReference type="RefSeq" id="WP_058357199.1">
    <property type="nucleotide sequence ID" value="NZ_CABKVG010000010.1"/>
</dbReference>
<keyword evidence="2" id="KW-1185">Reference proteome</keyword>
<evidence type="ECO:0000313" key="1">
    <source>
        <dbReference type="EMBL" id="UOO89510.1"/>
    </source>
</evidence>
<dbReference type="EMBL" id="CP091511">
    <property type="protein sequence ID" value="UOO89510.1"/>
    <property type="molecule type" value="Genomic_DNA"/>
</dbReference>
<proteinExistence type="predicted"/>
<sequence length="129" mass="14591">MTNYQINQILLDWLNVMPQAPPILNENVSESAAIKQAAIFLVTHFIPADAEQVDYCYTEQKTGIFQVTVVGERNKGRKSVQQMADNIADHFKFHNHDGVIITKAVAATAITTETQYQIPVSIYYFNKDK</sequence>